<protein>
    <submittedName>
        <fullName evidence="1">Uncharacterized protein</fullName>
    </submittedName>
</protein>
<comment type="caution">
    <text evidence="1">The sequence shown here is derived from an EMBL/GenBank/DDBJ whole genome shotgun (WGS) entry which is preliminary data.</text>
</comment>
<sequence length="51" mass="6004">MLVDKRLSQVKEIKETDNWEEVNTLVKTGWILICIYPTSQNMMYSLGRIQS</sequence>
<name>A0AA42DJG3_9FIRM</name>
<dbReference type="AlphaFoldDB" id="A0AA42DJG3"/>
<gene>
    <name evidence="1" type="ORF">PBV87_00460</name>
</gene>
<keyword evidence="2" id="KW-1185">Reference proteome</keyword>
<reference evidence="1" key="1">
    <citation type="journal article" date="2023" name="Int. J. Syst. Evol. Microbiol.">
        <title>&lt;i&gt;Holtiella tumoricola&lt;/i&gt; gen. nov. sp. nov., isolated from a human clinical sample.</title>
        <authorList>
            <person name="Allen-Vercoe E."/>
            <person name="Daigneault M.C."/>
            <person name="Vancuren S.J."/>
            <person name="Cochrane K."/>
            <person name="O'Neal L.L."/>
            <person name="Sankaranarayanan K."/>
            <person name="Lawson P.A."/>
        </authorList>
    </citation>
    <scope>NUCLEOTIDE SEQUENCE</scope>
    <source>
        <strain evidence="1">CC70A</strain>
    </source>
</reference>
<dbReference type="RefSeq" id="WP_271010742.1">
    <property type="nucleotide sequence ID" value="NZ_JAQIFT010000005.1"/>
</dbReference>
<evidence type="ECO:0000313" key="2">
    <source>
        <dbReference type="Proteomes" id="UP001169242"/>
    </source>
</evidence>
<dbReference type="Proteomes" id="UP001169242">
    <property type="component" value="Unassembled WGS sequence"/>
</dbReference>
<dbReference type="EMBL" id="JAQIFT010000005">
    <property type="protein sequence ID" value="MDA3729985.1"/>
    <property type="molecule type" value="Genomic_DNA"/>
</dbReference>
<evidence type="ECO:0000313" key="1">
    <source>
        <dbReference type="EMBL" id="MDA3729985.1"/>
    </source>
</evidence>
<proteinExistence type="predicted"/>
<accession>A0AA42DJG3</accession>
<organism evidence="1 2">
    <name type="scientific">Holtiella tumoricola</name>
    <dbReference type="NCBI Taxonomy" id="3018743"/>
    <lineage>
        <taxon>Bacteria</taxon>
        <taxon>Bacillati</taxon>
        <taxon>Bacillota</taxon>
        <taxon>Clostridia</taxon>
        <taxon>Lachnospirales</taxon>
        <taxon>Cellulosilyticaceae</taxon>
        <taxon>Holtiella</taxon>
    </lineage>
</organism>